<protein>
    <submittedName>
        <fullName evidence="2">Uncharacterized protein</fullName>
    </submittedName>
</protein>
<dbReference type="AlphaFoldDB" id="A0A0G0H6R7"/>
<keyword evidence="1" id="KW-0472">Membrane</keyword>
<accession>A0A0G0H6R7</accession>
<organism evidence="2 3">
    <name type="scientific">Candidatus Roizmanbacteria bacterium GW2011_GWA2_37_7</name>
    <dbReference type="NCBI Taxonomy" id="1618481"/>
    <lineage>
        <taxon>Bacteria</taxon>
        <taxon>Candidatus Roizmaniibacteriota</taxon>
    </lineage>
</organism>
<feature type="transmembrane region" description="Helical" evidence="1">
    <location>
        <begin position="6"/>
        <end position="27"/>
    </location>
</feature>
<dbReference type="STRING" id="1618481.US54_C0024G0009"/>
<dbReference type="EMBL" id="LBTJ01000024">
    <property type="protein sequence ID" value="KKQ37842.1"/>
    <property type="molecule type" value="Genomic_DNA"/>
</dbReference>
<sequence length="248" mass="28460">MKKKTFLIYLIIIFLISLTITLVLYFLQPKYTNIRIIRLPKPNCYDYTIYPFPNHPSDPINSEVGLYLHATNKEPTCEEDVINYEIKRDNFEIVIKLKDGSSSRDCTLKYLGAGPKIPSARIILGYLPSGSYTIHINTCRDTDEYILEIENGKYNLISTKTTHGLVLPVNREDYLKDPTYCEQDSDCILQPIGCNHCACPSIINKYNFKKYDCPPSENSPACEPCIRILDFQLKCENNKCTGYENGRN</sequence>
<gene>
    <name evidence="2" type="ORF">US54_C0024G0009</name>
</gene>
<reference evidence="2 3" key="1">
    <citation type="journal article" date="2015" name="Nature">
        <title>rRNA introns, odd ribosomes, and small enigmatic genomes across a large radiation of phyla.</title>
        <authorList>
            <person name="Brown C.T."/>
            <person name="Hug L.A."/>
            <person name="Thomas B.C."/>
            <person name="Sharon I."/>
            <person name="Castelle C.J."/>
            <person name="Singh A."/>
            <person name="Wilkins M.J."/>
            <person name="Williams K.H."/>
            <person name="Banfield J.F."/>
        </authorList>
    </citation>
    <scope>NUCLEOTIDE SEQUENCE [LARGE SCALE GENOMIC DNA]</scope>
</reference>
<evidence type="ECO:0000313" key="3">
    <source>
        <dbReference type="Proteomes" id="UP000034471"/>
    </source>
</evidence>
<comment type="caution">
    <text evidence="2">The sequence shown here is derived from an EMBL/GenBank/DDBJ whole genome shotgun (WGS) entry which is preliminary data.</text>
</comment>
<dbReference type="Proteomes" id="UP000034471">
    <property type="component" value="Unassembled WGS sequence"/>
</dbReference>
<evidence type="ECO:0000313" key="2">
    <source>
        <dbReference type="EMBL" id="KKQ37842.1"/>
    </source>
</evidence>
<name>A0A0G0H6R7_9BACT</name>
<keyword evidence="1" id="KW-0812">Transmembrane</keyword>
<proteinExistence type="predicted"/>
<keyword evidence="1" id="KW-1133">Transmembrane helix</keyword>
<evidence type="ECO:0000256" key="1">
    <source>
        <dbReference type="SAM" id="Phobius"/>
    </source>
</evidence>